<comment type="cofactor">
    <cofactor evidence="1">
        <name>a divalent metal cation</name>
        <dbReference type="ChEBI" id="CHEBI:60240"/>
    </cofactor>
</comment>
<comment type="caution">
    <text evidence="9">The sequence shown here is derived from an EMBL/GenBank/DDBJ whole genome shotgun (WGS) entry which is preliminary data.</text>
</comment>
<keyword evidence="7" id="KW-0539">Nucleus</keyword>
<evidence type="ECO:0000256" key="5">
    <source>
        <dbReference type="ARBA" id="ARBA00022723"/>
    </source>
</evidence>
<dbReference type="EMBL" id="NBNE01011874">
    <property type="protein sequence ID" value="OWY96266.1"/>
    <property type="molecule type" value="Genomic_DNA"/>
</dbReference>
<dbReference type="Proteomes" id="UP000198211">
    <property type="component" value="Unassembled WGS sequence"/>
</dbReference>
<evidence type="ECO:0000256" key="4">
    <source>
        <dbReference type="ARBA" id="ARBA00022722"/>
    </source>
</evidence>
<dbReference type="Pfam" id="PF13359">
    <property type="entry name" value="DDE_Tnp_4"/>
    <property type="match status" value="1"/>
</dbReference>
<accession>A0A225UUP6</accession>
<protein>
    <recommendedName>
        <fullName evidence="8">DDE Tnp4 domain-containing protein</fullName>
    </recommendedName>
</protein>
<evidence type="ECO:0000259" key="8">
    <source>
        <dbReference type="Pfam" id="PF13359"/>
    </source>
</evidence>
<comment type="similarity">
    <text evidence="3">Belongs to the HARBI1 family.</text>
</comment>
<dbReference type="GO" id="GO:0016787">
    <property type="term" value="F:hydrolase activity"/>
    <property type="evidence" value="ECO:0007669"/>
    <property type="project" value="UniProtKB-KW"/>
</dbReference>
<dbReference type="STRING" id="4795.A0A225UUP6"/>
<evidence type="ECO:0000313" key="10">
    <source>
        <dbReference type="Proteomes" id="UP000198211"/>
    </source>
</evidence>
<dbReference type="OrthoDB" id="122770at2759"/>
<reference evidence="10" key="1">
    <citation type="submission" date="2017-03" db="EMBL/GenBank/DDBJ databases">
        <title>Phytopthora megakarya and P. palmivora, two closely related causual agents of cacao black pod achieved similar genome size and gene model numbers by different mechanisms.</title>
        <authorList>
            <person name="Ali S."/>
            <person name="Shao J."/>
            <person name="Larry D.J."/>
            <person name="Kronmiller B."/>
            <person name="Shen D."/>
            <person name="Strem M.D."/>
            <person name="Melnick R.L."/>
            <person name="Guiltinan M.J."/>
            <person name="Tyler B.M."/>
            <person name="Meinhardt L.W."/>
            <person name="Bailey B.A."/>
        </authorList>
    </citation>
    <scope>NUCLEOTIDE SEQUENCE [LARGE SCALE GENOMIC DNA]</scope>
    <source>
        <strain evidence="10">zdho120</strain>
    </source>
</reference>
<sequence length="378" mass="43341">MAMVSPPKPSNQTHAGVSPQHVKGDDELCSLIICLVAFKTLQGAKKTDPVVRERLSWRVYASTLVKEKTFNRYYRMSFSTFQELLCIVGPYLVVDYYQSLRRSRGIPPPSPATMLQCALSWLAGGSYHHIRVIMGVNTATFYCIVYRVMFAINDSDKLAPRFPSTPQELSASAAAFRSCSNHGVIENCIGVIDGWFCPVRVPRKDECGRILSFFSRHYQKYGLNVQACSDHLSRFTAFSISSPEGMNDSYAFQRWQLSKALRDISGPYFVIGDNAYVQSRRVMTPFNKAELVDRPDRDSYNFHVSQLKIRIEMAFGLLVHKWRILKQPLFVRLRHCRIVISACMRLHNFCITQRRMIANHSPQQMLQSMARDIRSWNN</sequence>
<dbReference type="PANTHER" id="PTHR22930">
    <property type="match status" value="1"/>
</dbReference>
<evidence type="ECO:0000256" key="3">
    <source>
        <dbReference type="ARBA" id="ARBA00006958"/>
    </source>
</evidence>
<comment type="subcellular location">
    <subcellularLocation>
        <location evidence="2">Nucleus</location>
    </subcellularLocation>
</comment>
<dbReference type="InterPro" id="IPR045249">
    <property type="entry name" value="HARBI1-like"/>
</dbReference>
<keyword evidence="6" id="KW-0378">Hydrolase</keyword>
<keyword evidence="10" id="KW-1185">Reference proteome</keyword>
<gene>
    <name evidence="9" type="ORF">PHMEG_00033511</name>
</gene>
<dbReference type="InterPro" id="IPR027806">
    <property type="entry name" value="HARBI1_dom"/>
</dbReference>
<feature type="domain" description="DDE Tnp4" evidence="8">
    <location>
        <begin position="193"/>
        <end position="348"/>
    </location>
</feature>
<evidence type="ECO:0000256" key="1">
    <source>
        <dbReference type="ARBA" id="ARBA00001968"/>
    </source>
</evidence>
<dbReference type="AlphaFoldDB" id="A0A225UUP6"/>
<evidence type="ECO:0000256" key="7">
    <source>
        <dbReference type="ARBA" id="ARBA00023242"/>
    </source>
</evidence>
<dbReference type="GO" id="GO:0004518">
    <property type="term" value="F:nuclease activity"/>
    <property type="evidence" value="ECO:0007669"/>
    <property type="project" value="UniProtKB-KW"/>
</dbReference>
<evidence type="ECO:0000256" key="2">
    <source>
        <dbReference type="ARBA" id="ARBA00004123"/>
    </source>
</evidence>
<dbReference type="GO" id="GO:0046872">
    <property type="term" value="F:metal ion binding"/>
    <property type="evidence" value="ECO:0007669"/>
    <property type="project" value="UniProtKB-KW"/>
</dbReference>
<evidence type="ECO:0000313" key="9">
    <source>
        <dbReference type="EMBL" id="OWY96266.1"/>
    </source>
</evidence>
<organism evidence="9 10">
    <name type="scientific">Phytophthora megakarya</name>
    <dbReference type="NCBI Taxonomy" id="4795"/>
    <lineage>
        <taxon>Eukaryota</taxon>
        <taxon>Sar</taxon>
        <taxon>Stramenopiles</taxon>
        <taxon>Oomycota</taxon>
        <taxon>Peronosporomycetes</taxon>
        <taxon>Peronosporales</taxon>
        <taxon>Peronosporaceae</taxon>
        <taxon>Phytophthora</taxon>
    </lineage>
</organism>
<evidence type="ECO:0000256" key="6">
    <source>
        <dbReference type="ARBA" id="ARBA00022801"/>
    </source>
</evidence>
<dbReference type="GO" id="GO:0005634">
    <property type="term" value="C:nucleus"/>
    <property type="evidence" value="ECO:0007669"/>
    <property type="project" value="UniProtKB-SubCell"/>
</dbReference>
<keyword evidence="5" id="KW-0479">Metal-binding</keyword>
<proteinExistence type="inferred from homology"/>
<dbReference type="PANTHER" id="PTHR22930:SF85">
    <property type="entry name" value="GH03217P-RELATED"/>
    <property type="match status" value="1"/>
</dbReference>
<keyword evidence="4" id="KW-0540">Nuclease</keyword>
<name>A0A225UUP6_9STRA</name>